<dbReference type="Proteomes" id="UP000008177">
    <property type="component" value="Unplaced contigs"/>
</dbReference>
<keyword evidence="1" id="KW-0812">Transmembrane</keyword>
<proteinExistence type="predicted"/>
<reference evidence="3" key="1">
    <citation type="journal article" date="2011" name="PLoS Genet.">
        <title>Genomic analysis of the necrotrophic fungal pathogens Sclerotinia sclerotiorum and Botrytis cinerea.</title>
        <authorList>
            <person name="Amselem J."/>
            <person name="Cuomo C.A."/>
            <person name="van Kan J.A."/>
            <person name="Viaud M."/>
            <person name="Benito E.P."/>
            <person name="Couloux A."/>
            <person name="Coutinho P.M."/>
            <person name="de Vries R.P."/>
            <person name="Dyer P.S."/>
            <person name="Fillinger S."/>
            <person name="Fournier E."/>
            <person name="Gout L."/>
            <person name="Hahn M."/>
            <person name="Kohn L."/>
            <person name="Lapalu N."/>
            <person name="Plummer K.M."/>
            <person name="Pradier J.M."/>
            <person name="Quevillon E."/>
            <person name="Sharon A."/>
            <person name="Simon A."/>
            <person name="ten Have A."/>
            <person name="Tudzynski B."/>
            <person name="Tudzynski P."/>
            <person name="Wincker P."/>
            <person name="Andrew M."/>
            <person name="Anthouard V."/>
            <person name="Beever R.E."/>
            <person name="Beffa R."/>
            <person name="Benoit I."/>
            <person name="Bouzid O."/>
            <person name="Brault B."/>
            <person name="Chen Z."/>
            <person name="Choquer M."/>
            <person name="Collemare J."/>
            <person name="Cotton P."/>
            <person name="Danchin E.G."/>
            <person name="Da Silva C."/>
            <person name="Gautier A."/>
            <person name="Giraud C."/>
            <person name="Giraud T."/>
            <person name="Gonzalez C."/>
            <person name="Grossetete S."/>
            <person name="Guldener U."/>
            <person name="Henrissat B."/>
            <person name="Howlett B.J."/>
            <person name="Kodira C."/>
            <person name="Kretschmer M."/>
            <person name="Lappartient A."/>
            <person name="Leroch M."/>
            <person name="Levis C."/>
            <person name="Mauceli E."/>
            <person name="Neuveglise C."/>
            <person name="Oeser B."/>
            <person name="Pearson M."/>
            <person name="Poulain J."/>
            <person name="Poussereau N."/>
            <person name="Quesneville H."/>
            <person name="Rascle C."/>
            <person name="Schumacher J."/>
            <person name="Segurens B."/>
            <person name="Sexton A."/>
            <person name="Silva E."/>
            <person name="Sirven C."/>
            <person name="Soanes D.M."/>
            <person name="Talbot N.J."/>
            <person name="Templeton M."/>
            <person name="Yandava C."/>
            <person name="Yarden O."/>
            <person name="Zeng Q."/>
            <person name="Rollins J.A."/>
            <person name="Lebrun M.H."/>
            <person name="Dickman M."/>
        </authorList>
    </citation>
    <scope>NUCLEOTIDE SEQUENCE [LARGE SCALE GENOMIC DNA]</scope>
    <source>
        <strain evidence="3">T4</strain>
    </source>
</reference>
<gene>
    <name evidence="2" type="ORF">BofuT4_P062260.1</name>
</gene>
<dbReference type="AlphaFoldDB" id="G2XU46"/>
<dbReference type="EMBL" id="FQ790267">
    <property type="protein sequence ID" value="CCD44016.1"/>
    <property type="molecule type" value="Genomic_DNA"/>
</dbReference>
<sequence>MALAGRVCLFRSSFWKDAPDVVKALHAAAIVSIIIDIVIPITAIYTHIKGHFPRGHPDIGTFSTDYTGLFRVPRKAEGMAKLEPGIQQKRRRKKIGGRLESEDILYGCRRIYVYVVFDMMLQTKK</sequence>
<evidence type="ECO:0000256" key="1">
    <source>
        <dbReference type="SAM" id="Phobius"/>
    </source>
</evidence>
<evidence type="ECO:0000313" key="3">
    <source>
        <dbReference type="Proteomes" id="UP000008177"/>
    </source>
</evidence>
<name>G2XU46_BOTF4</name>
<feature type="transmembrane region" description="Helical" evidence="1">
    <location>
        <begin position="24"/>
        <end position="45"/>
    </location>
</feature>
<keyword evidence="1" id="KW-1133">Transmembrane helix</keyword>
<protein>
    <submittedName>
        <fullName evidence="2">Uncharacterized protein</fullName>
    </submittedName>
</protein>
<keyword evidence="1" id="KW-0472">Membrane</keyword>
<evidence type="ECO:0000313" key="2">
    <source>
        <dbReference type="EMBL" id="CCD44016.1"/>
    </source>
</evidence>
<organism evidence="2 3">
    <name type="scientific">Botryotinia fuckeliana (strain T4)</name>
    <name type="common">Noble rot fungus</name>
    <name type="synonym">Botrytis cinerea</name>
    <dbReference type="NCBI Taxonomy" id="999810"/>
    <lineage>
        <taxon>Eukaryota</taxon>
        <taxon>Fungi</taxon>
        <taxon>Dikarya</taxon>
        <taxon>Ascomycota</taxon>
        <taxon>Pezizomycotina</taxon>
        <taxon>Leotiomycetes</taxon>
        <taxon>Helotiales</taxon>
        <taxon>Sclerotiniaceae</taxon>
        <taxon>Botrytis</taxon>
    </lineage>
</organism>
<accession>G2XU46</accession>
<dbReference type="InParanoid" id="G2XU46"/>
<dbReference type="HOGENOM" id="CLU_1992263_0_0_1"/>